<dbReference type="InterPro" id="IPR011006">
    <property type="entry name" value="CheY-like_superfamily"/>
</dbReference>
<dbReference type="PROSITE" id="PS50110">
    <property type="entry name" value="RESPONSE_REGULATORY"/>
    <property type="match status" value="1"/>
</dbReference>
<dbReference type="SMART" id="SM00267">
    <property type="entry name" value="GGDEF"/>
    <property type="match status" value="1"/>
</dbReference>
<dbReference type="PANTHER" id="PTHR45138:SF9">
    <property type="entry name" value="DIGUANYLATE CYCLASE DGCM-RELATED"/>
    <property type="match status" value="1"/>
</dbReference>
<gene>
    <name evidence="6" type="ORF">INH39_28290</name>
</gene>
<dbReference type="InterPro" id="IPR043128">
    <property type="entry name" value="Rev_trsase/Diguanyl_cyclase"/>
</dbReference>
<protein>
    <recommendedName>
        <fullName evidence="1">diguanylate cyclase</fullName>
        <ecNumber evidence="1">2.7.7.65</ecNumber>
    </recommendedName>
</protein>
<evidence type="ECO:0000256" key="1">
    <source>
        <dbReference type="ARBA" id="ARBA00012528"/>
    </source>
</evidence>
<sequence length="337" mass="37387">MNADKPVRLLVVDDQPIIIEHLELMLEDSGVVCEYVTDPLHAVDVALRFRPTVILQDLVMPTLDGIELMGRYRETLELESVPIIVLSADDDAFQKEQCFLQGANDYLVKLPHRVELLARIRYHSKAYLANMERDEAFHCLQVSQERLGAANVLLQKLNGLDGLTGIANRRKFDEQLAVEWQRAKRNKYSLALLMCDIDHFKQYNDTYGHQGGDQCLKRVAAVLTEQLNRPGDLVARYGGEEFAVILPDTTIEGAVHIANRCLQHLEALRIENKGVSPTGYLTISVGAAVACPGKKTAIGALIEAADRALYAAKHRGRNTVCAAHCPPSGENDEVPTP</sequence>
<evidence type="ECO:0000256" key="2">
    <source>
        <dbReference type="ARBA" id="ARBA00034247"/>
    </source>
</evidence>
<dbReference type="SUPFAM" id="SSF52172">
    <property type="entry name" value="CheY-like"/>
    <property type="match status" value="1"/>
</dbReference>
<dbReference type="InterPro" id="IPR001789">
    <property type="entry name" value="Sig_transdc_resp-reg_receiver"/>
</dbReference>
<dbReference type="SMART" id="SM00448">
    <property type="entry name" value="REC"/>
    <property type="match status" value="1"/>
</dbReference>
<dbReference type="PROSITE" id="PS50887">
    <property type="entry name" value="GGDEF"/>
    <property type="match status" value="1"/>
</dbReference>
<dbReference type="InterPro" id="IPR000160">
    <property type="entry name" value="GGDEF_dom"/>
</dbReference>
<reference evidence="6 7" key="1">
    <citation type="submission" date="2020-10" db="EMBL/GenBank/DDBJ databases">
        <title>Genome analysis of Massilia species.</title>
        <authorList>
            <person name="Jung D.-H."/>
        </authorList>
    </citation>
    <scope>NUCLEOTIDE SEQUENCE [LARGE SCALE GENOMIC DNA]</scope>
    <source>
        <strain evidence="7">sipir</strain>
    </source>
</reference>
<evidence type="ECO:0000256" key="3">
    <source>
        <dbReference type="PROSITE-ProRule" id="PRU00169"/>
    </source>
</evidence>
<feature type="modified residue" description="4-aspartylphosphate" evidence="3">
    <location>
        <position position="57"/>
    </location>
</feature>
<dbReference type="CDD" id="cd01949">
    <property type="entry name" value="GGDEF"/>
    <property type="match status" value="1"/>
</dbReference>
<organism evidence="6 7">
    <name type="scientific">Massilia violaceinigra</name>
    <dbReference type="NCBI Taxonomy" id="2045208"/>
    <lineage>
        <taxon>Bacteria</taxon>
        <taxon>Pseudomonadati</taxon>
        <taxon>Pseudomonadota</taxon>
        <taxon>Betaproteobacteria</taxon>
        <taxon>Burkholderiales</taxon>
        <taxon>Oxalobacteraceae</taxon>
        <taxon>Telluria group</taxon>
        <taxon>Massilia</taxon>
    </lineage>
</organism>
<dbReference type="Pfam" id="PF00072">
    <property type="entry name" value="Response_reg"/>
    <property type="match status" value="1"/>
</dbReference>
<dbReference type="SUPFAM" id="SSF55073">
    <property type="entry name" value="Nucleotide cyclase"/>
    <property type="match status" value="1"/>
</dbReference>
<keyword evidence="3" id="KW-0597">Phosphoprotein</keyword>
<dbReference type="RefSeq" id="WP_243490498.1">
    <property type="nucleotide sequence ID" value="NZ_CP063361.1"/>
</dbReference>
<feature type="domain" description="Response regulatory" evidence="4">
    <location>
        <begin position="8"/>
        <end position="124"/>
    </location>
</feature>
<keyword evidence="7" id="KW-1185">Reference proteome</keyword>
<dbReference type="InterPro" id="IPR029787">
    <property type="entry name" value="Nucleotide_cyclase"/>
</dbReference>
<dbReference type="Gene3D" id="3.30.70.270">
    <property type="match status" value="1"/>
</dbReference>
<evidence type="ECO:0000313" key="7">
    <source>
        <dbReference type="Proteomes" id="UP000831532"/>
    </source>
</evidence>
<name>A0ABY4A3C4_9BURK</name>
<evidence type="ECO:0000313" key="6">
    <source>
        <dbReference type="EMBL" id="UOD29269.1"/>
    </source>
</evidence>
<accession>A0ABY4A3C4</accession>
<evidence type="ECO:0000259" key="4">
    <source>
        <dbReference type="PROSITE" id="PS50110"/>
    </source>
</evidence>
<dbReference type="InterPro" id="IPR050469">
    <property type="entry name" value="Diguanylate_Cyclase"/>
</dbReference>
<dbReference type="Proteomes" id="UP000831532">
    <property type="component" value="Chromosome"/>
</dbReference>
<dbReference type="EC" id="2.7.7.65" evidence="1"/>
<comment type="catalytic activity">
    <reaction evidence="2">
        <text>2 GTP = 3',3'-c-di-GMP + 2 diphosphate</text>
        <dbReference type="Rhea" id="RHEA:24898"/>
        <dbReference type="ChEBI" id="CHEBI:33019"/>
        <dbReference type="ChEBI" id="CHEBI:37565"/>
        <dbReference type="ChEBI" id="CHEBI:58805"/>
        <dbReference type="EC" id="2.7.7.65"/>
    </reaction>
</comment>
<proteinExistence type="predicted"/>
<dbReference type="NCBIfam" id="TIGR00254">
    <property type="entry name" value="GGDEF"/>
    <property type="match status" value="1"/>
</dbReference>
<dbReference type="Pfam" id="PF00990">
    <property type="entry name" value="GGDEF"/>
    <property type="match status" value="1"/>
</dbReference>
<dbReference type="EMBL" id="CP063361">
    <property type="protein sequence ID" value="UOD29269.1"/>
    <property type="molecule type" value="Genomic_DNA"/>
</dbReference>
<dbReference type="Gene3D" id="3.40.50.2300">
    <property type="match status" value="1"/>
</dbReference>
<feature type="domain" description="GGDEF" evidence="5">
    <location>
        <begin position="188"/>
        <end position="325"/>
    </location>
</feature>
<dbReference type="PANTHER" id="PTHR45138">
    <property type="entry name" value="REGULATORY COMPONENTS OF SENSORY TRANSDUCTION SYSTEM"/>
    <property type="match status" value="1"/>
</dbReference>
<evidence type="ECO:0000259" key="5">
    <source>
        <dbReference type="PROSITE" id="PS50887"/>
    </source>
</evidence>